<dbReference type="PANTHER" id="PTHR22855:SF13">
    <property type="entry name" value="METHYLCROTONOYL-COA CARBOXYLASE BETA CHAIN, MITOCHONDRIAL"/>
    <property type="match status" value="1"/>
</dbReference>
<dbReference type="InterPro" id="IPR045190">
    <property type="entry name" value="MCCB/AccD1-like"/>
</dbReference>
<dbReference type="InterPro" id="IPR011763">
    <property type="entry name" value="COA_CT_C"/>
</dbReference>
<dbReference type="Gene3D" id="3.90.226.10">
    <property type="entry name" value="2-enoyl-CoA Hydratase, Chain A, domain 1"/>
    <property type="match status" value="1"/>
</dbReference>
<keyword evidence="3" id="KW-1185">Reference proteome</keyword>
<dbReference type="PANTHER" id="PTHR22855">
    <property type="entry name" value="ACETYL, PROPIONYL, PYRUVATE, AND GLUTACONYL CARBOXYLASE-RELATED"/>
    <property type="match status" value="1"/>
</dbReference>
<organism evidence="2 3">
    <name type="scientific">Paraoerskovia sediminicola</name>
    <dbReference type="NCBI Taxonomy" id="1138587"/>
    <lineage>
        <taxon>Bacteria</taxon>
        <taxon>Bacillati</taxon>
        <taxon>Actinomycetota</taxon>
        <taxon>Actinomycetes</taxon>
        <taxon>Micrococcales</taxon>
        <taxon>Cellulomonadaceae</taxon>
        <taxon>Paraoerskovia</taxon>
    </lineage>
</organism>
<feature type="domain" description="CoA carboxyltransferase C-terminal" evidence="1">
    <location>
        <begin position="1"/>
        <end position="131"/>
    </location>
</feature>
<protein>
    <recommendedName>
        <fullName evidence="1">CoA carboxyltransferase C-terminal domain-containing protein</fullName>
    </recommendedName>
</protein>
<reference evidence="3" key="1">
    <citation type="journal article" date="2019" name="Int. J. Syst. Evol. Microbiol.">
        <title>The Global Catalogue of Microorganisms (GCM) 10K type strain sequencing project: providing services to taxonomists for standard genome sequencing and annotation.</title>
        <authorList>
            <consortium name="The Broad Institute Genomics Platform"/>
            <consortium name="The Broad Institute Genome Sequencing Center for Infectious Disease"/>
            <person name="Wu L."/>
            <person name="Ma J."/>
        </authorList>
    </citation>
    <scope>NUCLEOTIDE SEQUENCE [LARGE SCALE GENOMIC DNA]</scope>
    <source>
        <strain evidence="3">NBRC 108565</strain>
    </source>
</reference>
<sequence>MVTAVATTRVPKLTVIVGGSFGAGNYSMCGRAYSPRFLWSWPASRISVMGGRQAAAVLATVRRDQLAEREEEWSDDDEAAFRDRIDQEYEDRGDPYHATARMWDDGILDPLDTRRVLGLALAVCARSPLPDPGFGLFRM</sequence>
<dbReference type="InterPro" id="IPR029045">
    <property type="entry name" value="ClpP/crotonase-like_dom_sf"/>
</dbReference>
<dbReference type="PROSITE" id="PS50989">
    <property type="entry name" value="COA_CT_CTER"/>
    <property type="match status" value="1"/>
</dbReference>
<proteinExistence type="predicted"/>
<evidence type="ECO:0000313" key="3">
    <source>
        <dbReference type="Proteomes" id="UP001321475"/>
    </source>
</evidence>
<dbReference type="Pfam" id="PF01039">
    <property type="entry name" value="Carboxyl_trans"/>
    <property type="match status" value="1"/>
</dbReference>
<accession>A0ABM8FZJ2</accession>
<dbReference type="InterPro" id="IPR034733">
    <property type="entry name" value="AcCoA_carboxyl_beta"/>
</dbReference>
<dbReference type="SUPFAM" id="SSF52096">
    <property type="entry name" value="ClpP/crotonase"/>
    <property type="match status" value="1"/>
</dbReference>
<gene>
    <name evidence="2" type="ORF">GCM10025865_04240</name>
</gene>
<evidence type="ECO:0000313" key="2">
    <source>
        <dbReference type="EMBL" id="BDZ41125.1"/>
    </source>
</evidence>
<dbReference type="EMBL" id="AP027729">
    <property type="protein sequence ID" value="BDZ41125.1"/>
    <property type="molecule type" value="Genomic_DNA"/>
</dbReference>
<evidence type="ECO:0000259" key="1">
    <source>
        <dbReference type="PROSITE" id="PS50989"/>
    </source>
</evidence>
<dbReference type="Proteomes" id="UP001321475">
    <property type="component" value="Chromosome"/>
</dbReference>
<name>A0ABM8FZJ2_9CELL</name>